<evidence type="ECO:0000313" key="8">
    <source>
        <dbReference type="EMBL" id="SKC67916.1"/>
    </source>
</evidence>
<dbReference type="OrthoDB" id="3217868at2"/>
<feature type="transmembrane region" description="Helical" evidence="6">
    <location>
        <begin position="55"/>
        <end position="74"/>
    </location>
</feature>
<dbReference type="PANTHER" id="PTHR43027">
    <property type="entry name" value="DOXORUBICIN RESISTANCE ABC TRANSPORTER PERMEASE PROTEIN DRRC-RELATED"/>
    <property type="match status" value="1"/>
</dbReference>
<dbReference type="RefSeq" id="WP_079574806.1">
    <property type="nucleotide sequence ID" value="NZ_FUZQ01000004.1"/>
</dbReference>
<name>A0A1T5KVW4_9MICO</name>
<dbReference type="AlphaFoldDB" id="A0A1T5KVW4"/>
<feature type="compositionally biased region" description="Basic and acidic residues" evidence="5">
    <location>
        <begin position="1"/>
        <end position="16"/>
    </location>
</feature>
<dbReference type="InterPro" id="IPR013525">
    <property type="entry name" value="ABC2_TM"/>
</dbReference>
<dbReference type="STRING" id="526729.SAMN04324258_2510"/>
<evidence type="ECO:0000256" key="4">
    <source>
        <dbReference type="ARBA" id="ARBA00023136"/>
    </source>
</evidence>
<keyword evidence="9" id="KW-1185">Reference proteome</keyword>
<organism evidence="8 9">
    <name type="scientific">Krasilnikoviella flava</name>
    <dbReference type="NCBI Taxonomy" id="526729"/>
    <lineage>
        <taxon>Bacteria</taxon>
        <taxon>Bacillati</taxon>
        <taxon>Actinomycetota</taxon>
        <taxon>Actinomycetes</taxon>
        <taxon>Micrococcales</taxon>
        <taxon>Promicromonosporaceae</taxon>
        <taxon>Krasilnikoviella</taxon>
    </lineage>
</organism>
<keyword evidence="2 6" id="KW-0812">Transmembrane</keyword>
<evidence type="ECO:0000313" key="9">
    <source>
        <dbReference type="Proteomes" id="UP000189777"/>
    </source>
</evidence>
<feature type="transmembrane region" description="Helical" evidence="6">
    <location>
        <begin position="261"/>
        <end position="281"/>
    </location>
</feature>
<dbReference type="Proteomes" id="UP000189777">
    <property type="component" value="Unassembled WGS sequence"/>
</dbReference>
<dbReference type="EMBL" id="FUZQ01000004">
    <property type="protein sequence ID" value="SKC67916.1"/>
    <property type="molecule type" value="Genomic_DNA"/>
</dbReference>
<reference evidence="8 9" key="1">
    <citation type="submission" date="2017-02" db="EMBL/GenBank/DDBJ databases">
        <authorList>
            <person name="Peterson S.W."/>
        </authorList>
    </citation>
    <scope>NUCLEOTIDE SEQUENCE [LARGE SCALE GENOMIC DNA]</scope>
    <source>
        <strain evidence="8 9">DSM 21481</strain>
    </source>
</reference>
<keyword evidence="4 6" id="KW-0472">Membrane</keyword>
<feature type="transmembrane region" description="Helical" evidence="6">
    <location>
        <begin position="94"/>
        <end position="118"/>
    </location>
</feature>
<evidence type="ECO:0000256" key="2">
    <source>
        <dbReference type="ARBA" id="ARBA00022692"/>
    </source>
</evidence>
<dbReference type="GO" id="GO:0016020">
    <property type="term" value="C:membrane"/>
    <property type="evidence" value="ECO:0007669"/>
    <property type="project" value="UniProtKB-SubCell"/>
</dbReference>
<accession>A0A1T5KVW4</accession>
<gene>
    <name evidence="8" type="ORF">SAMN04324258_2510</name>
</gene>
<evidence type="ECO:0000256" key="5">
    <source>
        <dbReference type="SAM" id="MobiDB-lite"/>
    </source>
</evidence>
<feature type="region of interest" description="Disordered" evidence="5">
    <location>
        <begin position="1"/>
        <end position="29"/>
    </location>
</feature>
<feature type="transmembrane region" description="Helical" evidence="6">
    <location>
        <begin position="138"/>
        <end position="166"/>
    </location>
</feature>
<evidence type="ECO:0000256" key="3">
    <source>
        <dbReference type="ARBA" id="ARBA00022989"/>
    </source>
</evidence>
<evidence type="ECO:0000259" key="7">
    <source>
        <dbReference type="Pfam" id="PF01061"/>
    </source>
</evidence>
<feature type="transmembrane region" description="Helical" evidence="6">
    <location>
        <begin position="172"/>
        <end position="196"/>
    </location>
</feature>
<evidence type="ECO:0000256" key="1">
    <source>
        <dbReference type="ARBA" id="ARBA00004141"/>
    </source>
</evidence>
<comment type="subcellular location">
    <subcellularLocation>
        <location evidence="1">Membrane</location>
        <topology evidence="1">Multi-pass membrane protein</topology>
    </subcellularLocation>
</comment>
<feature type="domain" description="ABC-2 type transporter transmembrane" evidence="7">
    <location>
        <begin position="39"/>
        <end position="247"/>
    </location>
</feature>
<protein>
    <submittedName>
        <fullName evidence="8">ABC-2 type transport system permease protein</fullName>
    </submittedName>
</protein>
<proteinExistence type="predicted"/>
<dbReference type="PANTHER" id="PTHR43027:SF2">
    <property type="entry name" value="TRANSPORT PERMEASE PROTEIN"/>
    <property type="match status" value="1"/>
</dbReference>
<dbReference type="Pfam" id="PF01061">
    <property type="entry name" value="ABC2_membrane"/>
    <property type="match status" value="1"/>
</dbReference>
<dbReference type="InterPro" id="IPR052902">
    <property type="entry name" value="ABC-2_transporter"/>
</dbReference>
<feature type="transmembrane region" description="Helical" evidence="6">
    <location>
        <begin position="203"/>
        <end position="222"/>
    </location>
</feature>
<dbReference type="GO" id="GO:0140359">
    <property type="term" value="F:ABC-type transporter activity"/>
    <property type="evidence" value="ECO:0007669"/>
    <property type="project" value="InterPro"/>
</dbReference>
<feature type="transmembrane region" description="Helical" evidence="6">
    <location>
        <begin position="234"/>
        <end position="254"/>
    </location>
</feature>
<keyword evidence="3 6" id="KW-1133">Transmembrane helix</keyword>
<sequence>MTAQRTIRDHGSRDDLPGVLELPEPGAPPRAVRPGAGAWLALTVAEARMVARDTAGLVIPLGMPLLILVMNGLAPGLDQVVPGTGGRTALDVSVIPLTLTMVVATVGVINMPSFLAYYRRTGVLRRLGVTPASPAMVLGAQAFVGVAQILLGIALALGVAFVWLGASPPADPWVAAGVLALAIAAMYAVGMLVAAVAPTPGSAVAIGLVAFFALAALGGMFGSRENLPDALATLGGWLPFGAAVDALGGAWAGLAVPLPALVGLGAGTVVAGGAAAVWFRWD</sequence>
<evidence type="ECO:0000256" key="6">
    <source>
        <dbReference type="SAM" id="Phobius"/>
    </source>
</evidence>